<organism evidence="1 2">
    <name type="scientific">Microlunatus parietis</name>
    <dbReference type="NCBI Taxonomy" id="682979"/>
    <lineage>
        <taxon>Bacteria</taxon>
        <taxon>Bacillati</taxon>
        <taxon>Actinomycetota</taxon>
        <taxon>Actinomycetes</taxon>
        <taxon>Propionibacteriales</taxon>
        <taxon>Propionibacteriaceae</taxon>
        <taxon>Microlunatus</taxon>
    </lineage>
</organism>
<reference evidence="1 2" key="1">
    <citation type="submission" date="2020-07" db="EMBL/GenBank/DDBJ databases">
        <title>Sequencing the genomes of 1000 actinobacteria strains.</title>
        <authorList>
            <person name="Klenk H.-P."/>
        </authorList>
    </citation>
    <scope>NUCLEOTIDE SEQUENCE [LARGE SCALE GENOMIC DNA]</scope>
    <source>
        <strain evidence="1 2">DSM 22083</strain>
    </source>
</reference>
<keyword evidence="2" id="KW-1185">Reference proteome</keyword>
<protein>
    <submittedName>
        <fullName evidence="1">Uncharacterized protein</fullName>
    </submittedName>
</protein>
<accession>A0A7Y9I4E2</accession>
<dbReference type="Proteomes" id="UP000569914">
    <property type="component" value="Unassembled WGS sequence"/>
</dbReference>
<name>A0A7Y9I4E2_9ACTN</name>
<gene>
    <name evidence="1" type="ORF">BKA15_001358</name>
</gene>
<dbReference type="RefSeq" id="WP_179749204.1">
    <property type="nucleotide sequence ID" value="NZ_JACCBU010000001.1"/>
</dbReference>
<proteinExistence type="predicted"/>
<evidence type="ECO:0000313" key="1">
    <source>
        <dbReference type="EMBL" id="NYE70029.1"/>
    </source>
</evidence>
<dbReference type="EMBL" id="JACCBU010000001">
    <property type="protein sequence ID" value="NYE70029.1"/>
    <property type="molecule type" value="Genomic_DNA"/>
</dbReference>
<dbReference type="AlphaFoldDB" id="A0A7Y9I4E2"/>
<evidence type="ECO:0000313" key="2">
    <source>
        <dbReference type="Proteomes" id="UP000569914"/>
    </source>
</evidence>
<comment type="caution">
    <text evidence="1">The sequence shown here is derived from an EMBL/GenBank/DDBJ whole genome shotgun (WGS) entry which is preliminary data.</text>
</comment>
<sequence length="95" mass="10645">MVTGIVVMADYHADPVWAADEQGRPGPMLDLDGLPASDRLKADLRAWAAEFDGLAATDYAWPDHDQEQRWIRAGRGLADRLARELGPEFRVHYRG</sequence>